<dbReference type="KEGG" id="sfc:Spiaf_1117"/>
<name>H9UI61_SPIAZ</name>
<dbReference type="AlphaFoldDB" id="H9UI61"/>
<reference evidence="2" key="1">
    <citation type="journal article" date="2013" name="Stand. Genomic Sci.">
        <title>Complete genome sequence of the halophilic bacterium Spirochaeta africana type strain (Z-7692(T)) from the alkaline Lake Magadi in the East African Rift.</title>
        <authorList>
            <person name="Liolos K."/>
            <person name="Abt B."/>
            <person name="Scheuner C."/>
            <person name="Teshima H."/>
            <person name="Held B."/>
            <person name="Lapidus A."/>
            <person name="Nolan M."/>
            <person name="Lucas S."/>
            <person name="Deshpande S."/>
            <person name="Cheng J.F."/>
            <person name="Tapia R."/>
            <person name="Goodwin L.A."/>
            <person name="Pitluck S."/>
            <person name="Pagani I."/>
            <person name="Ivanova N."/>
            <person name="Mavromatis K."/>
            <person name="Mikhailova N."/>
            <person name="Huntemann M."/>
            <person name="Pati A."/>
            <person name="Chen A."/>
            <person name="Palaniappan K."/>
            <person name="Land M."/>
            <person name="Rohde M."/>
            <person name="Tindall B.J."/>
            <person name="Detter J.C."/>
            <person name="Goker M."/>
            <person name="Bristow J."/>
            <person name="Eisen J.A."/>
            <person name="Markowitz V."/>
            <person name="Hugenholtz P."/>
            <person name="Woyke T."/>
            <person name="Klenk H.P."/>
            <person name="Kyrpides N.C."/>
        </authorList>
    </citation>
    <scope>NUCLEOTIDE SEQUENCE</scope>
    <source>
        <strain evidence="2">ATCC 700263 / DSM 8902 / Z-7692</strain>
    </source>
</reference>
<dbReference type="HOGENOM" id="CLU_1133037_0_0_12"/>
<sequence length="244" mass="28527">MESVNVFRKPKKYHEKFLDAALEAIQEKRPDEINRYLVHFRQAEDNDLGLLVDYYAMDGKMYGRLFGVIDIPHIDHGQAKTEGMIDAPIRNAFELKIPKKILKETDQDGMYGRVTDEMTGLDIHLYEGRVHDLSAVVIEAEVDVTKDFSIDLVDRYRDIFLNKRDPARIDRILKLIEKLWEQDVDQRFFQLIYALQTQYSEQHGGKGKITDSEDPGMIGFDLFTVEDDVLIEFLENKLKERRLL</sequence>
<evidence type="ECO:0000313" key="1">
    <source>
        <dbReference type="EMBL" id="AFG37204.1"/>
    </source>
</evidence>
<dbReference type="PATRIC" id="fig|889378.3.peg.1118"/>
<protein>
    <submittedName>
        <fullName evidence="1">Uncharacterized protein</fullName>
    </submittedName>
</protein>
<dbReference type="OrthoDB" id="2622961at2"/>
<dbReference type="STRING" id="889378.Spiaf_1117"/>
<keyword evidence="2" id="KW-1185">Reference proteome</keyword>
<dbReference type="EMBL" id="CP003282">
    <property type="protein sequence ID" value="AFG37204.1"/>
    <property type="molecule type" value="Genomic_DNA"/>
</dbReference>
<proteinExistence type="predicted"/>
<dbReference type="RefSeq" id="WP_014455196.1">
    <property type="nucleotide sequence ID" value="NC_017098.1"/>
</dbReference>
<organism evidence="1 2">
    <name type="scientific">Spirochaeta africana (strain ATCC 700263 / DSM 8902 / Z-7692)</name>
    <dbReference type="NCBI Taxonomy" id="889378"/>
    <lineage>
        <taxon>Bacteria</taxon>
        <taxon>Pseudomonadati</taxon>
        <taxon>Spirochaetota</taxon>
        <taxon>Spirochaetia</taxon>
        <taxon>Spirochaetales</taxon>
        <taxon>Spirochaetaceae</taxon>
        <taxon>Spirochaeta</taxon>
    </lineage>
</organism>
<dbReference type="eggNOG" id="ENOG5033EI8">
    <property type="taxonomic scope" value="Bacteria"/>
</dbReference>
<accession>H9UI61</accession>
<dbReference type="Proteomes" id="UP000007383">
    <property type="component" value="Chromosome"/>
</dbReference>
<evidence type="ECO:0000313" key="2">
    <source>
        <dbReference type="Proteomes" id="UP000007383"/>
    </source>
</evidence>
<gene>
    <name evidence="1" type="ordered locus">Spiaf_1117</name>
</gene>